<protein>
    <submittedName>
        <fullName evidence="1">Uncharacterized protein</fullName>
    </submittedName>
</protein>
<name>A0A0E0IEF2_ORYNI</name>
<dbReference type="HOGENOM" id="CLU_170648_0_0_1"/>
<organism evidence="1">
    <name type="scientific">Oryza nivara</name>
    <name type="common">Indian wild rice</name>
    <name type="synonym">Oryza sativa f. spontanea</name>
    <dbReference type="NCBI Taxonomy" id="4536"/>
    <lineage>
        <taxon>Eukaryota</taxon>
        <taxon>Viridiplantae</taxon>
        <taxon>Streptophyta</taxon>
        <taxon>Embryophyta</taxon>
        <taxon>Tracheophyta</taxon>
        <taxon>Spermatophyta</taxon>
        <taxon>Magnoliopsida</taxon>
        <taxon>Liliopsida</taxon>
        <taxon>Poales</taxon>
        <taxon>Poaceae</taxon>
        <taxon>BOP clade</taxon>
        <taxon>Oryzoideae</taxon>
        <taxon>Oryzeae</taxon>
        <taxon>Oryzinae</taxon>
        <taxon>Oryza</taxon>
    </lineage>
</organism>
<sequence length="84" mass="8711">MEAEAASLLAALVSRTIAAYRAAYRRPPPTRFDIAAAASASGPRLDYSVTALFSATPSACRLGHLLLLSSRAGDAIATVPPAPW</sequence>
<dbReference type="AlphaFoldDB" id="A0A0E0IEF2"/>
<dbReference type="Gramene" id="ONIVA08G22970.1">
    <property type="protein sequence ID" value="ONIVA08G22970.1"/>
    <property type="gene ID" value="ONIVA08G22970"/>
</dbReference>
<proteinExistence type="predicted"/>
<reference evidence="1" key="1">
    <citation type="submission" date="2015-04" db="UniProtKB">
        <authorList>
            <consortium name="EnsemblPlants"/>
        </authorList>
    </citation>
    <scope>IDENTIFICATION</scope>
    <source>
        <strain evidence="1">SL10</strain>
    </source>
</reference>
<accession>A0A0E0IEF2</accession>
<keyword evidence="2" id="KW-1185">Reference proteome</keyword>
<dbReference type="OMA" id="DAKSDWC"/>
<evidence type="ECO:0000313" key="1">
    <source>
        <dbReference type="EnsemblPlants" id="ONIVA08G22970.1"/>
    </source>
</evidence>
<dbReference type="Proteomes" id="UP000006591">
    <property type="component" value="Chromosome 8"/>
</dbReference>
<evidence type="ECO:0000313" key="2">
    <source>
        <dbReference type="Proteomes" id="UP000006591"/>
    </source>
</evidence>
<reference evidence="1" key="2">
    <citation type="submission" date="2018-04" db="EMBL/GenBank/DDBJ databases">
        <title>OnivRS2 (Oryza nivara Reference Sequence Version 2).</title>
        <authorList>
            <person name="Zhang J."/>
            <person name="Kudrna D."/>
            <person name="Lee S."/>
            <person name="Talag J."/>
            <person name="Rajasekar S."/>
            <person name="Welchert J."/>
            <person name="Hsing Y.-I."/>
            <person name="Wing R.A."/>
        </authorList>
    </citation>
    <scope>NUCLEOTIDE SEQUENCE [LARGE SCALE GENOMIC DNA]</scope>
    <source>
        <strain evidence="1">SL10</strain>
    </source>
</reference>
<dbReference type="EnsemblPlants" id="ONIVA08G22970.1">
    <property type="protein sequence ID" value="ONIVA08G22970.1"/>
    <property type="gene ID" value="ONIVA08G22970"/>
</dbReference>